<reference evidence="1 2" key="1">
    <citation type="submission" date="2020-08" db="EMBL/GenBank/DDBJ databases">
        <title>Functional genomics of gut bacteria from endangered species of beetles.</title>
        <authorList>
            <person name="Carlos-Shanley C."/>
        </authorList>
    </citation>
    <scope>NUCLEOTIDE SEQUENCE [LARGE SCALE GENOMIC DNA]</scope>
    <source>
        <strain evidence="1 2">S00179</strain>
    </source>
</reference>
<sequence length="39" mass="4397">MTSFAALANFFAATAFLTAPAKADPERREIREAKKNRRK</sequence>
<dbReference type="EMBL" id="JACHLI010000016">
    <property type="protein sequence ID" value="MBB4865054.1"/>
    <property type="molecule type" value="Genomic_DNA"/>
</dbReference>
<evidence type="ECO:0000313" key="1">
    <source>
        <dbReference type="EMBL" id="MBB4865054.1"/>
    </source>
</evidence>
<organism evidence="1 2">
    <name type="scientific">Pseudomonas nitroreducens</name>
    <dbReference type="NCBI Taxonomy" id="46680"/>
    <lineage>
        <taxon>Bacteria</taxon>
        <taxon>Pseudomonadati</taxon>
        <taxon>Pseudomonadota</taxon>
        <taxon>Gammaproteobacteria</taxon>
        <taxon>Pseudomonadales</taxon>
        <taxon>Pseudomonadaceae</taxon>
        <taxon>Pseudomonas</taxon>
    </lineage>
</organism>
<comment type="caution">
    <text evidence="1">The sequence shown here is derived from an EMBL/GenBank/DDBJ whole genome shotgun (WGS) entry which is preliminary data.</text>
</comment>
<dbReference type="Proteomes" id="UP000566995">
    <property type="component" value="Unassembled WGS sequence"/>
</dbReference>
<name>A0A7W7P2T2_PSENT</name>
<dbReference type="AlphaFoldDB" id="A0A7W7P2T2"/>
<evidence type="ECO:0000313" key="2">
    <source>
        <dbReference type="Proteomes" id="UP000566995"/>
    </source>
</evidence>
<gene>
    <name evidence="1" type="ORF">HNP46_003930</name>
</gene>
<proteinExistence type="predicted"/>
<protein>
    <submittedName>
        <fullName evidence="1">Uncharacterized protein</fullName>
    </submittedName>
</protein>
<accession>A0A7W7P2T2</accession>